<name>A0A838XSC1_9HYPH</name>
<comment type="caution">
    <text evidence="2">The sequence shown here is derived from an EMBL/GenBank/DDBJ whole genome shotgun (WGS) entry which is preliminary data.</text>
</comment>
<protein>
    <recommendedName>
        <fullName evidence="1">DUF6916 domain-containing protein</fullName>
    </recommendedName>
</protein>
<dbReference type="Proteomes" id="UP000559404">
    <property type="component" value="Unassembled WGS sequence"/>
</dbReference>
<proteinExistence type="predicted"/>
<dbReference type="AlphaFoldDB" id="A0A838XSC1"/>
<dbReference type="EMBL" id="JACEON010000012">
    <property type="protein sequence ID" value="MBA4612647.1"/>
    <property type="molecule type" value="Genomic_DNA"/>
</dbReference>
<accession>A0A838XSC1</accession>
<organism evidence="2 3">
    <name type="scientific">Stappia taiwanensis</name>
    <dbReference type="NCBI Taxonomy" id="992267"/>
    <lineage>
        <taxon>Bacteria</taxon>
        <taxon>Pseudomonadati</taxon>
        <taxon>Pseudomonadota</taxon>
        <taxon>Alphaproteobacteria</taxon>
        <taxon>Hyphomicrobiales</taxon>
        <taxon>Stappiaceae</taxon>
        <taxon>Stappia</taxon>
    </lineage>
</organism>
<feature type="domain" description="DUF6916" evidence="1">
    <location>
        <begin position="10"/>
        <end position="99"/>
    </location>
</feature>
<evidence type="ECO:0000259" key="1">
    <source>
        <dbReference type="Pfam" id="PF21880"/>
    </source>
</evidence>
<dbReference type="Pfam" id="PF21880">
    <property type="entry name" value="DUF6916"/>
    <property type="match status" value="1"/>
</dbReference>
<evidence type="ECO:0000313" key="2">
    <source>
        <dbReference type="EMBL" id="MBA4612647.1"/>
    </source>
</evidence>
<evidence type="ECO:0000313" key="3">
    <source>
        <dbReference type="Proteomes" id="UP000559404"/>
    </source>
</evidence>
<reference evidence="2 3" key="2">
    <citation type="submission" date="2020-08" db="EMBL/GenBank/DDBJ databases">
        <title>Stappia taiwanensis sp. nov., isolated from a coastal thermal spring.</title>
        <authorList>
            <person name="Kampfer P."/>
        </authorList>
    </citation>
    <scope>NUCLEOTIDE SEQUENCE [LARGE SCALE GENOMIC DNA]</scope>
    <source>
        <strain evidence="2 3">DSM 23284</strain>
    </source>
</reference>
<dbReference type="InterPro" id="IPR054209">
    <property type="entry name" value="DUF6916"/>
</dbReference>
<keyword evidence="3" id="KW-1185">Reference proteome</keyword>
<gene>
    <name evidence="2" type="ORF">H1W37_13350</name>
</gene>
<dbReference type="RefSeq" id="WP_181760835.1">
    <property type="nucleotide sequence ID" value="NZ_BMCR01000003.1"/>
</dbReference>
<reference evidence="2 3" key="1">
    <citation type="submission" date="2020-07" db="EMBL/GenBank/DDBJ databases">
        <authorList>
            <person name="Li M."/>
        </authorList>
    </citation>
    <scope>NUCLEOTIDE SEQUENCE [LARGE SCALE GENOMIC DNA]</scope>
    <source>
        <strain evidence="2 3">DSM 23284</strain>
    </source>
</reference>
<sequence length="100" mass="11134">MNDWPALEILTMEDFETRRHRKLHLAAGGETMPLEITEITKMGQSQRNGGAFSVVFRGPSEPVVDQGVHCLEFEGMKPLEIFLVPVGEDDGGRLYEAVFG</sequence>